<feature type="domain" description="Flavin reductase like" evidence="8">
    <location>
        <begin position="26"/>
        <end position="173"/>
    </location>
</feature>
<dbReference type="InterPro" id="IPR011982">
    <property type="entry name" value="HPA_mOase_red"/>
</dbReference>
<keyword evidence="7" id="KW-0520">NAD</keyword>
<evidence type="ECO:0000256" key="1">
    <source>
        <dbReference type="ARBA" id="ARBA00005112"/>
    </source>
</evidence>
<evidence type="ECO:0000313" key="9">
    <source>
        <dbReference type="EMBL" id="MEM5344838.1"/>
    </source>
</evidence>
<dbReference type="PANTHER" id="PTHR30466:SF1">
    <property type="entry name" value="FMN REDUCTASE (NADH) RUTF"/>
    <property type="match status" value="1"/>
</dbReference>
<keyword evidence="10" id="KW-0503">Monooxygenase</keyword>
<evidence type="ECO:0000256" key="2">
    <source>
        <dbReference type="ARBA" id="ARBA00006032"/>
    </source>
</evidence>
<dbReference type="Proteomes" id="UP000321776">
    <property type="component" value="Unassembled WGS sequence"/>
</dbReference>
<evidence type="ECO:0000256" key="6">
    <source>
        <dbReference type="ARBA" id="ARBA00023002"/>
    </source>
</evidence>
<proteinExistence type="inferred from homology"/>
<dbReference type="GO" id="GO:0010181">
    <property type="term" value="F:FMN binding"/>
    <property type="evidence" value="ECO:0007669"/>
    <property type="project" value="InterPro"/>
</dbReference>
<dbReference type="GO" id="GO:0016651">
    <property type="term" value="F:oxidoreductase activity, acting on NAD(P)H"/>
    <property type="evidence" value="ECO:0007669"/>
    <property type="project" value="InterPro"/>
</dbReference>
<dbReference type="EMBL" id="VOQS01000001">
    <property type="protein sequence ID" value="TXC86804.1"/>
    <property type="molecule type" value="Genomic_DNA"/>
</dbReference>
<organism evidence="10 11">
    <name type="scientific">Paraburkholderia azotifigens</name>
    <dbReference type="NCBI Taxonomy" id="2057004"/>
    <lineage>
        <taxon>Bacteria</taxon>
        <taxon>Pseudomonadati</taxon>
        <taxon>Pseudomonadota</taxon>
        <taxon>Betaproteobacteria</taxon>
        <taxon>Burkholderiales</taxon>
        <taxon>Burkholderiaceae</taxon>
        <taxon>Paraburkholderia</taxon>
    </lineage>
</organism>
<evidence type="ECO:0000259" key="8">
    <source>
        <dbReference type="SMART" id="SM00903"/>
    </source>
</evidence>
<dbReference type="GO" id="GO:0006208">
    <property type="term" value="P:pyrimidine nucleobase catabolic process"/>
    <property type="evidence" value="ECO:0007669"/>
    <property type="project" value="TreeGrafter"/>
</dbReference>
<dbReference type="UniPathway" id="UPA00208">
    <property type="reaction ID" value="UER00416"/>
</dbReference>
<dbReference type="Pfam" id="PF01613">
    <property type="entry name" value="Flavin_Reduct"/>
    <property type="match status" value="1"/>
</dbReference>
<reference evidence="10 11" key="1">
    <citation type="journal article" date="2018" name="Int. J. Syst. Evol. Microbiol.">
        <title>Paraburkholderia azotifigens sp. nov., a nitrogen-fixing bacterium isolated from paddy soil.</title>
        <authorList>
            <person name="Choi G.M."/>
            <person name="Im W.T."/>
        </authorList>
    </citation>
    <scope>NUCLEOTIDE SEQUENCE [LARGE SCALE GENOMIC DNA]</scope>
    <source>
        <strain evidence="10 11">NF 2-5-3</strain>
    </source>
</reference>
<keyword evidence="4" id="KW-0285">Flavoprotein</keyword>
<dbReference type="InterPro" id="IPR002563">
    <property type="entry name" value="Flavin_Rdtase-like_dom"/>
</dbReference>
<reference evidence="10" key="2">
    <citation type="submission" date="2019-08" db="EMBL/GenBank/DDBJ databases">
        <authorList>
            <person name="Im W.-T."/>
        </authorList>
    </citation>
    <scope>NUCLEOTIDE SEQUENCE</scope>
    <source>
        <strain evidence="10">NF 2-5-3</strain>
    </source>
</reference>
<name>A0A5C6VPY5_9BURK</name>
<keyword evidence="5" id="KW-0058">Aromatic hydrocarbons catabolism</keyword>
<dbReference type="Proteomes" id="UP001481677">
    <property type="component" value="Unassembled WGS sequence"/>
</dbReference>
<dbReference type="GO" id="GO:0042602">
    <property type="term" value="F:riboflavin reductase (NADPH) activity"/>
    <property type="evidence" value="ECO:0007669"/>
    <property type="project" value="TreeGrafter"/>
</dbReference>
<evidence type="ECO:0000256" key="4">
    <source>
        <dbReference type="ARBA" id="ARBA00022630"/>
    </source>
</evidence>
<evidence type="ECO:0000256" key="3">
    <source>
        <dbReference type="ARBA" id="ARBA00015398"/>
    </source>
</evidence>
<gene>
    <name evidence="10" type="primary">hpaC</name>
    <name evidence="10" type="ORF">FRZ40_03980</name>
    <name evidence="9" type="ORF">V4C56_35080</name>
</gene>
<dbReference type="GO" id="GO:0051287">
    <property type="term" value="F:NAD binding"/>
    <property type="evidence" value="ECO:0007669"/>
    <property type="project" value="InterPro"/>
</dbReference>
<dbReference type="SUPFAM" id="SSF50475">
    <property type="entry name" value="FMN-binding split barrel"/>
    <property type="match status" value="1"/>
</dbReference>
<evidence type="ECO:0000313" key="11">
    <source>
        <dbReference type="Proteomes" id="UP000321776"/>
    </source>
</evidence>
<keyword evidence="6 10" id="KW-0560">Oxidoreductase</keyword>
<dbReference type="Gene3D" id="2.30.110.10">
    <property type="entry name" value="Electron Transport, Fmn-binding Protein, Chain A"/>
    <property type="match status" value="1"/>
</dbReference>
<comment type="caution">
    <text evidence="10">The sequence shown here is derived from an EMBL/GenBank/DDBJ whole genome shotgun (WGS) entry which is preliminary data.</text>
</comment>
<dbReference type="NCBIfam" id="TIGR02296">
    <property type="entry name" value="HpaC"/>
    <property type="match status" value="1"/>
</dbReference>
<dbReference type="AlphaFoldDB" id="A0A5C6VPY5"/>
<comment type="pathway">
    <text evidence="1">Aromatic compound metabolism; 4-hydroxyphenylacetate degradation; pyruvate and succinate semialdehyde from 4-hydroxyphenylacetate: step 1/7.</text>
</comment>
<dbReference type="GO" id="GO:0042537">
    <property type="term" value="P:benzene-containing compound metabolic process"/>
    <property type="evidence" value="ECO:0007669"/>
    <property type="project" value="InterPro"/>
</dbReference>
<sequence length="180" mass="19359">MSQPSALHHPAALSPDDARKQFRQAMAHLGAAVNVITTCGPSGRCGITASAVCSVTDAPPTLLVCMNRSSAMHALFECNRNVCINVLPGHHELLARHFAGLTQLPMDARFGLPIWDEGLHGVPVLRDALASLQGTIVELKEVGSHSVMFVEAAQIRVCADGDSLIYFDRQFHRVPRLCAA</sequence>
<evidence type="ECO:0000313" key="10">
    <source>
        <dbReference type="EMBL" id="TXC86804.1"/>
    </source>
</evidence>
<comment type="similarity">
    <text evidence="2">Belongs to the non-flavoprotein flavin reductase family. HpaC subfamily.</text>
</comment>
<dbReference type="SMART" id="SM00903">
    <property type="entry name" value="Flavin_Reduct"/>
    <property type="match status" value="1"/>
</dbReference>
<dbReference type="RefSeq" id="WP_147233435.1">
    <property type="nucleotide sequence ID" value="NZ_JAZHFZ010000039.1"/>
</dbReference>
<reference evidence="9 12" key="3">
    <citation type="submission" date="2024-01" db="EMBL/GenBank/DDBJ databases">
        <title>The diversity of rhizobia nodulating Mimosa spp. in eleven states of Brazil covering several biomes is determined by host plant, location, and edaphic factors.</title>
        <authorList>
            <person name="Rouws L."/>
            <person name="Barauna A."/>
            <person name="Beukes C."/>
            <person name="De Faria S.M."/>
            <person name="Gross E."/>
            <person name="Dos Reis Junior F.B."/>
            <person name="Simon M."/>
            <person name="Maluk M."/>
            <person name="Odee D.W."/>
            <person name="Kenicer G."/>
            <person name="Young J.P.W."/>
            <person name="Reis V.M."/>
            <person name="Zilli J."/>
            <person name="James E.K."/>
        </authorList>
    </citation>
    <scope>NUCLEOTIDE SEQUENCE [LARGE SCALE GENOMIC DNA]</scope>
    <source>
        <strain evidence="9 12">JPY530</strain>
    </source>
</reference>
<dbReference type="InterPro" id="IPR050268">
    <property type="entry name" value="NADH-dep_flavin_reductase"/>
</dbReference>
<accession>A0A5C6VPY5</accession>
<protein>
    <recommendedName>
        <fullName evidence="3">4-hydroxyphenylacetate 3-monooxygenase reductase component</fullName>
    </recommendedName>
</protein>
<evidence type="ECO:0000313" key="12">
    <source>
        <dbReference type="Proteomes" id="UP001481677"/>
    </source>
</evidence>
<evidence type="ECO:0000256" key="7">
    <source>
        <dbReference type="ARBA" id="ARBA00023027"/>
    </source>
</evidence>
<dbReference type="PANTHER" id="PTHR30466">
    <property type="entry name" value="FLAVIN REDUCTASE"/>
    <property type="match status" value="1"/>
</dbReference>
<dbReference type="InterPro" id="IPR012349">
    <property type="entry name" value="Split_barrel_FMN-bd"/>
</dbReference>
<evidence type="ECO:0000256" key="5">
    <source>
        <dbReference type="ARBA" id="ARBA00022797"/>
    </source>
</evidence>
<dbReference type="EMBL" id="JAZHGA010000038">
    <property type="protein sequence ID" value="MEM5344838.1"/>
    <property type="molecule type" value="Genomic_DNA"/>
</dbReference>
<dbReference type="GO" id="GO:0004497">
    <property type="term" value="F:monooxygenase activity"/>
    <property type="evidence" value="ECO:0007669"/>
    <property type="project" value="UniProtKB-KW"/>
</dbReference>
<keyword evidence="12" id="KW-1185">Reference proteome</keyword>